<dbReference type="GO" id="GO:0004623">
    <property type="term" value="F:phospholipase A2 activity"/>
    <property type="evidence" value="ECO:0007669"/>
    <property type="project" value="UniProtKB-EC"/>
</dbReference>
<evidence type="ECO:0000259" key="7">
    <source>
        <dbReference type="PROSITE" id="PS51934"/>
    </source>
</evidence>
<dbReference type="PANTHER" id="PTHR13943">
    <property type="entry name" value="HRAS-LIKE SUPPRESSOR - RELATED"/>
    <property type="match status" value="1"/>
</dbReference>
<protein>
    <recommendedName>
        <fullName evidence="2">phospholipase A2</fullName>
        <ecNumber evidence="2">3.1.1.4</ecNumber>
    </recommendedName>
</protein>
<evidence type="ECO:0000256" key="3">
    <source>
        <dbReference type="ARBA" id="ARBA00022679"/>
    </source>
</evidence>
<keyword evidence="4" id="KW-0378">Hydrolase</keyword>
<dbReference type="GO" id="GO:0005737">
    <property type="term" value="C:cytoplasm"/>
    <property type="evidence" value="ECO:0007669"/>
    <property type="project" value="TreeGrafter"/>
</dbReference>
<keyword evidence="5" id="KW-0443">Lipid metabolism</keyword>
<sequence length="384" mass="41962">MTPHAVTSTTSARGRIHGKGYNARDGYAWPRAGRARVPGDILFWHRVETKFFDVAFTHWAVYVGACGRWDAARACWMWVCDDDDDGDDALVECVVHLWGAAEPTDDASTTNRDMDENASCVLTPLADVGDDPRCGNAQFDAVYAPLRQGDILDRCRLAVEKGFYEGRYGGYCVRANNCEHFATWARYGVRFSEQIERRVSIGLNVVRVAASLWSGVPAPGIDVAKAIILGPRSHPDDDAEIKRAILDMRSGQARAHTAEDDVSHILDYMLDRVEIQARTERIEAASLASLPPSARRVETEIATLSFGRERAPREHSSTSSHDISINAEQFAQAAGAFGAFVRTASSSAFRVLGAIGDELARPRGSRPPASPTSGAQNSPPRTDN</sequence>
<dbReference type="EC" id="3.1.1.4" evidence="2"/>
<dbReference type="AlphaFoldDB" id="A0A7S0PQI1"/>
<evidence type="ECO:0000256" key="1">
    <source>
        <dbReference type="ARBA" id="ARBA00007824"/>
    </source>
</evidence>
<dbReference type="Pfam" id="PF04970">
    <property type="entry name" value="LRAT"/>
    <property type="match status" value="1"/>
</dbReference>
<evidence type="ECO:0000256" key="2">
    <source>
        <dbReference type="ARBA" id="ARBA00013278"/>
    </source>
</evidence>
<dbReference type="Gene3D" id="3.90.1720.10">
    <property type="entry name" value="endopeptidase domain like (from Nostoc punctiforme)"/>
    <property type="match status" value="1"/>
</dbReference>
<accession>A0A7S0PQI1</accession>
<name>A0A7S0PQI1_9CHLO</name>
<dbReference type="InterPro" id="IPR051496">
    <property type="entry name" value="H-rev107_PLA/AT"/>
</dbReference>
<dbReference type="EMBL" id="HBEW01006873">
    <property type="protein sequence ID" value="CAD8586177.1"/>
    <property type="molecule type" value="Transcribed_RNA"/>
</dbReference>
<dbReference type="GO" id="GO:0008970">
    <property type="term" value="F:phospholipase A1 activity"/>
    <property type="evidence" value="ECO:0007669"/>
    <property type="project" value="TreeGrafter"/>
</dbReference>
<evidence type="ECO:0000256" key="6">
    <source>
        <dbReference type="SAM" id="MobiDB-lite"/>
    </source>
</evidence>
<gene>
    <name evidence="8" type="ORF">OMED0929_LOCUS5813</name>
</gene>
<keyword evidence="3" id="KW-0808">Transferase</keyword>
<reference evidence="8" key="1">
    <citation type="submission" date="2021-01" db="EMBL/GenBank/DDBJ databases">
        <authorList>
            <person name="Corre E."/>
            <person name="Pelletier E."/>
            <person name="Niang G."/>
            <person name="Scheremetjew M."/>
            <person name="Finn R."/>
            <person name="Kale V."/>
            <person name="Holt S."/>
            <person name="Cochrane G."/>
            <person name="Meng A."/>
            <person name="Brown T."/>
            <person name="Cohen L."/>
        </authorList>
    </citation>
    <scope>NUCLEOTIDE SEQUENCE</scope>
    <source>
        <strain evidence="8">Clade-D-RCC2572</strain>
    </source>
</reference>
<evidence type="ECO:0000256" key="4">
    <source>
        <dbReference type="ARBA" id="ARBA00022801"/>
    </source>
</evidence>
<evidence type="ECO:0000256" key="5">
    <source>
        <dbReference type="ARBA" id="ARBA00023098"/>
    </source>
</evidence>
<evidence type="ECO:0000313" key="8">
    <source>
        <dbReference type="EMBL" id="CAD8586177.1"/>
    </source>
</evidence>
<dbReference type="GO" id="GO:0070292">
    <property type="term" value="P:N-acylphosphatidylethanolamine metabolic process"/>
    <property type="evidence" value="ECO:0007669"/>
    <property type="project" value="TreeGrafter"/>
</dbReference>
<feature type="region of interest" description="Disordered" evidence="6">
    <location>
        <begin position="359"/>
        <end position="384"/>
    </location>
</feature>
<dbReference type="PROSITE" id="PS51934">
    <property type="entry name" value="LRAT"/>
    <property type="match status" value="1"/>
</dbReference>
<comment type="similarity">
    <text evidence="1">Belongs to the H-rev107 family.</text>
</comment>
<organism evidence="8">
    <name type="scientific">Ostreococcus mediterraneus</name>
    <dbReference type="NCBI Taxonomy" id="1486918"/>
    <lineage>
        <taxon>Eukaryota</taxon>
        <taxon>Viridiplantae</taxon>
        <taxon>Chlorophyta</taxon>
        <taxon>Mamiellophyceae</taxon>
        <taxon>Mamiellales</taxon>
        <taxon>Bathycoccaceae</taxon>
        <taxon>Ostreococcus</taxon>
    </lineage>
</organism>
<dbReference type="PANTHER" id="PTHR13943:SF77">
    <property type="entry name" value="LRAT DOMAIN-CONTAINING PROTEIN"/>
    <property type="match status" value="1"/>
</dbReference>
<proteinExistence type="inferred from homology"/>
<dbReference type="GO" id="GO:0016410">
    <property type="term" value="F:N-acyltransferase activity"/>
    <property type="evidence" value="ECO:0007669"/>
    <property type="project" value="TreeGrafter"/>
</dbReference>
<dbReference type="InterPro" id="IPR007053">
    <property type="entry name" value="LRAT_dom"/>
</dbReference>
<feature type="domain" description="LRAT" evidence="7">
    <location>
        <begin position="48"/>
        <end position="194"/>
    </location>
</feature>